<feature type="domain" description="Suppressor of fused-like" evidence="1">
    <location>
        <begin position="47"/>
        <end position="191"/>
    </location>
</feature>
<proteinExistence type="predicted"/>
<evidence type="ECO:0000313" key="3">
    <source>
        <dbReference type="Proteomes" id="UP000660611"/>
    </source>
</evidence>
<keyword evidence="3" id="KW-1185">Reference proteome</keyword>
<dbReference type="InterPro" id="IPR037181">
    <property type="entry name" value="SUFU_N"/>
</dbReference>
<gene>
    <name evidence="2" type="ORF">Dsi01nite_020320</name>
</gene>
<organism evidence="2 3">
    <name type="scientific">Dactylosporangium siamense</name>
    <dbReference type="NCBI Taxonomy" id="685454"/>
    <lineage>
        <taxon>Bacteria</taxon>
        <taxon>Bacillati</taxon>
        <taxon>Actinomycetota</taxon>
        <taxon>Actinomycetes</taxon>
        <taxon>Micromonosporales</taxon>
        <taxon>Micromonosporaceae</taxon>
        <taxon>Dactylosporangium</taxon>
    </lineage>
</organism>
<comment type="caution">
    <text evidence="2">The sequence shown here is derived from an EMBL/GenBank/DDBJ whole genome shotgun (WGS) entry which is preliminary data.</text>
</comment>
<evidence type="ECO:0000259" key="1">
    <source>
        <dbReference type="Pfam" id="PF05076"/>
    </source>
</evidence>
<dbReference type="EMBL" id="BONQ01000029">
    <property type="protein sequence ID" value="GIG43991.1"/>
    <property type="molecule type" value="Genomic_DNA"/>
</dbReference>
<protein>
    <recommendedName>
        <fullName evidence="1">Suppressor of fused-like domain-containing protein</fullName>
    </recommendedName>
</protein>
<dbReference type="Proteomes" id="UP000660611">
    <property type="component" value="Unassembled WGS sequence"/>
</dbReference>
<evidence type="ECO:0000313" key="2">
    <source>
        <dbReference type="EMBL" id="GIG43991.1"/>
    </source>
</evidence>
<dbReference type="Pfam" id="PF05076">
    <property type="entry name" value="SUFU"/>
    <property type="match status" value="1"/>
</dbReference>
<dbReference type="SUPFAM" id="SSF103359">
    <property type="entry name" value="Suppressor of Fused, N-terminal domain"/>
    <property type="match status" value="1"/>
</dbReference>
<accession>A0A919UA23</accession>
<dbReference type="RefSeq" id="WP_345003605.1">
    <property type="nucleotide sequence ID" value="NZ_BAAAVW010000006.1"/>
</dbReference>
<dbReference type="AlphaFoldDB" id="A0A919UA23"/>
<sequence>MVDPDSKAQQAAVQATAAHVQAFFVGHDVESIAYDLGSGRRGAVPDLRVMVVGPGPRSGAWAYVTAGCWSAVNVDGHGIEFVMTSQRREPALVDLIAMVAFYHAAHRLDHWHTMPIGEPWLPGATCDHLLVSLPYLHGPNLERCELPAGHARLLWLLPITSAELAFRQQRGTEALEQRFDDVGIDPTDPLRLSVV</sequence>
<name>A0A919UA23_9ACTN</name>
<reference evidence="2" key="1">
    <citation type="submission" date="2021-01" db="EMBL/GenBank/DDBJ databases">
        <title>Whole genome shotgun sequence of Dactylosporangium siamense NBRC 106093.</title>
        <authorList>
            <person name="Komaki H."/>
            <person name="Tamura T."/>
        </authorList>
    </citation>
    <scope>NUCLEOTIDE SEQUENCE</scope>
    <source>
        <strain evidence="2">NBRC 106093</strain>
    </source>
</reference>
<dbReference type="InterPro" id="IPR020941">
    <property type="entry name" value="SUFU-like_domain"/>
</dbReference>